<protein>
    <submittedName>
        <fullName evidence="3">Uncharacterized protein</fullName>
    </submittedName>
</protein>
<dbReference type="EMBL" id="JAZGQO010000003">
    <property type="protein sequence ID" value="KAK6188960.1"/>
    <property type="molecule type" value="Genomic_DNA"/>
</dbReference>
<keyword evidence="2" id="KW-0732">Signal</keyword>
<feature type="compositionally biased region" description="Low complexity" evidence="1">
    <location>
        <begin position="569"/>
        <end position="584"/>
    </location>
</feature>
<gene>
    <name evidence="3" type="ORF">SNE40_005028</name>
</gene>
<comment type="caution">
    <text evidence="3">The sequence shown here is derived from an EMBL/GenBank/DDBJ whole genome shotgun (WGS) entry which is preliminary data.</text>
</comment>
<sequence length="722" mass="76428">MFFNVVLYLTLAGVSFVGCQISHIDTTLTSNPSQIGTRTVITTGVSPVVAIGQGSPGLPFISMKDIAIKLQQISQQSAQNDRRTATTTEVSQPKSNGKAVTTIKVPQPGRLGTSVGTTTVPQPQPRMPLEAVATTEVSPPKRIGTVVTTIKEPQPNRLGSSMTTTIVTQSPRPVAAVATTEVSQPRGSRTVVTTTEVPQLQRQATEVPQPQRSTTEPHGLVTFLSLTTSEAPRPQRQTTEVSRSQRPSDVPQLHRAETAVPTTSSVGTATLTTTGPPTVVSANKTAALMALSSPMSQQPNQHPTTFLPQEHQTVSLINAAVVTTNLTSPKGQEITPQGNQPASQSRTGTLKTKNTTPKNVLVNKGNSPMASQTITTVTSTTVTPQLYSPMRQPTSTAATTLSPITHDSLGIMKQDNTQTTPVSPVSQQTSSTANAMGQTLQVNSPLSQPKNTLATALSPNTHAPLEILKQVNTETTPSPPISHQTNTIANSLTIRPQLNSTENSTAVTLKLSSPMSQPNFTLASSLSPNNHASLGILNQVNIQTTASSPVSQQTNLTANSMTLIPKLNSPTSQPTGTLTTTLSPKTLGPFGILGQVNTQRTPSSRAVIPVPNSPMSQKTTPSPKILAPFGILGQVNTQRTPSSTAVIPVPNSPMSHQTTTLSPEILAALELLKQFWKGIVLNYNTLIKKQSFTAREKVAVVAEHNDVRSDIRQVSNMNALVS</sequence>
<feature type="chain" id="PRO_5042962556" evidence="2">
    <location>
        <begin position="20"/>
        <end position="722"/>
    </location>
</feature>
<feature type="compositionally biased region" description="Low complexity" evidence="1">
    <location>
        <begin position="261"/>
        <end position="279"/>
    </location>
</feature>
<feature type="compositionally biased region" description="Polar residues" evidence="1">
    <location>
        <begin position="227"/>
        <end position="247"/>
    </location>
</feature>
<evidence type="ECO:0000256" key="2">
    <source>
        <dbReference type="SAM" id="SignalP"/>
    </source>
</evidence>
<dbReference type="Proteomes" id="UP001347796">
    <property type="component" value="Unassembled WGS sequence"/>
</dbReference>
<reference evidence="3 4" key="1">
    <citation type="submission" date="2024-01" db="EMBL/GenBank/DDBJ databases">
        <title>The genome of the rayed Mediterranean limpet Patella caerulea (Linnaeus, 1758).</title>
        <authorList>
            <person name="Anh-Thu Weber A."/>
            <person name="Halstead-Nussloch G."/>
        </authorList>
    </citation>
    <scope>NUCLEOTIDE SEQUENCE [LARGE SCALE GENOMIC DNA]</scope>
    <source>
        <strain evidence="3">AATW-2023a</strain>
        <tissue evidence="3">Whole specimen</tissue>
    </source>
</reference>
<evidence type="ECO:0000256" key="1">
    <source>
        <dbReference type="SAM" id="MobiDB-lite"/>
    </source>
</evidence>
<accession>A0AAN8KAM7</accession>
<evidence type="ECO:0000313" key="3">
    <source>
        <dbReference type="EMBL" id="KAK6188960.1"/>
    </source>
</evidence>
<proteinExistence type="predicted"/>
<evidence type="ECO:0000313" key="4">
    <source>
        <dbReference type="Proteomes" id="UP001347796"/>
    </source>
</evidence>
<name>A0AAN8KAM7_PATCE</name>
<feature type="region of interest" description="Disordered" evidence="1">
    <location>
        <begin position="106"/>
        <end position="125"/>
    </location>
</feature>
<feature type="signal peptide" evidence="2">
    <location>
        <begin position="1"/>
        <end position="19"/>
    </location>
</feature>
<feature type="region of interest" description="Disordered" evidence="1">
    <location>
        <begin position="227"/>
        <end position="279"/>
    </location>
</feature>
<dbReference type="AlphaFoldDB" id="A0AAN8KAM7"/>
<feature type="region of interest" description="Disordered" evidence="1">
    <location>
        <begin position="74"/>
        <end position="99"/>
    </location>
</feature>
<feature type="region of interest" description="Disordered" evidence="1">
    <location>
        <begin position="565"/>
        <end position="584"/>
    </location>
</feature>
<feature type="region of interest" description="Disordered" evidence="1">
    <location>
        <begin position="328"/>
        <end position="366"/>
    </location>
</feature>
<keyword evidence="4" id="KW-1185">Reference proteome</keyword>
<feature type="region of interest" description="Disordered" evidence="1">
    <location>
        <begin position="598"/>
        <end position="621"/>
    </location>
</feature>
<organism evidence="3 4">
    <name type="scientific">Patella caerulea</name>
    <name type="common">Rayed Mediterranean limpet</name>
    <dbReference type="NCBI Taxonomy" id="87958"/>
    <lineage>
        <taxon>Eukaryota</taxon>
        <taxon>Metazoa</taxon>
        <taxon>Spiralia</taxon>
        <taxon>Lophotrochozoa</taxon>
        <taxon>Mollusca</taxon>
        <taxon>Gastropoda</taxon>
        <taxon>Patellogastropoda</taxon>
        <taxon>Patelloidea</taxon>
        <taxon>Patellidae</taxon>
        <taxon>Patella</taxon>
    </lineage>
</organism>